<feature type="compositionally biased region" description="Low complexity" evidence="6">
    <location>
        <begin position="462"/>
        <end position="488"/>
    </location>
</feature>
<feature type="region of interest" description="Disordered" evidence="6">
    <location>
        <begin position="322"/>
        <end position="542"/>
    </location>
</feature>
<keyword evidence="5" id="KW-0472">Membrane</keyword>
<evidence type="ECO:0000256" key="2">
    <source>
        <dbReference type="ARBA" id="ARBA00004421"/>
    </source>
</evidence>
<protein>
    <recommendedName>
        <fullName evidence="4">Inheritance of peroxisomes protein 1</fullName>
    </recommendedName>
</protein>
<feature type="region of interest" description="Disordered" evidence="6">
    <location>
        <begin position="1"/>
        <end position="44"/>
    </location>
</feature>
<dbReference type="Pfam" id="PF12634">
    <property type="entry name" value="Inp1"/>
    <property type="match status" value="1"/>
</dbReference>
<evidence type="ECO:0000313" key="8">
    <source>
        <dbReference type="Proteomes" id="UP001586593"/>
    </source>
</evidence>
<comment type="caution">
    <text evidence="7">The sequence shown here is derived from an EMBL/GenBank/DDBJ whole genome shotgun (WGS) entry which is preliminary data.</text>
</comment>
<feature type="compositionally biased region" description="Basic and acidic residues" evidence="6">
    <location>
        <begin position="659"/>
        <end position="673"/>
    </location>
</feature>
<proteinExistence type="inferred from homology"/>
<evidence type="ECO:0000256" key="4">
    <source>
        <dbReference type="ARBA" id="ARBA00021397"/>
    </source>
</evidence>
<sequence length="696" mass="74960">MEYPKPSGAGPRPPRRVFTAPASCSAPQPPSSSSPPPSSGESLVETLYSHPSVKIVAFSAGPRPVFNPDKGYVSPSEVEPGSLPWSNQLERTIAVGNFRIYRAPGSVAFLSCGSALQPILPKSQCWCVDEASSKFVLQIRRPQYWRIELPVAHEHDVRRALLLRETLDKILRFEKTECPFRRSFTVQLPEPPQTPVRKRPWTPVRPPVVSLPPTPVTPVQDAGSPERRAVDDPQISDVAISLTPRDTSRTQAFQDTNSPFDELSAGQARGDIPDVVNPPEENHNPKKPIGGTAESHGDRGGHRAEAHAANIALKQNKLGGFEASRPAPLSPRLTLLTSPPSKSAPRDGADPRVHGPPPQSPTDSQASFHSVPSWESSDPHLLPSPPLSTFDSPRMSDHEDATLSEEVVSGPVDASHPASVHDSLEIRPTASFEPSVATDHMAESSAAHGEAVVEPATNGAESVDNNVPSPVSSPAVDDQSSTTSSFSSAVSEPLAGRASVRHRPTTSSSISPSRRALSPLPPAANLFSPRGKQRTTTTANPIRPRASRLDLVRRLPMAVVQKTVEILLSPPTHLLNLMLRVAARISAGEWRGYLFGVGEGGETIPVRWDWTDEDDDGEGELGGWGADEDWAFRRAEPSRSQTMAGAFPESSGDEEENDGRDAGSDRSVRRHDGEDDLLTTTSRLENHGNLGGCEVD</sequence>
<feature type="compositionally biased region" description="Polar residues" evidence="6">
    <location>
        <begin position="249"/>
        <end position="259"/>
    </location>
</feature>
<comment type="function">
    <text evidence="1">Required for peroxisome inheritance.</text>
</comment>
<comment type="subcellular location">
    <subcellularLocation>
        <location evidence="2">Peroxisome membrane</location>
        <topology evidence="2">Peripheral membrane protein</topology>
    </subcellularLocation>
</comment>
<feature type="compositionally biased region" description="Basic and acidic residues" evidence="6">
    <location>
        <begin position="344"/>
        <end position="353"/>
    </location>
</feature>
<accession>A0ABR3WKP2</accession>
<evidence type="ECO:0000313" key="7">
    <source>
        <dbReference type="EMBL" id="KAL1863954.1"/>
    </source>
</evidence>
<feature type="region of interest" description="Disordered" evidence="6">
    <location>
        <begin position="242"/>
        <end position="304"/>
    </location>
</feature>
<feature type="region of interest" description="Disordered" evidence="6">
    <location>
        <begin position="191"/>
        <end position="230"/>
    </location>
</feature>
<evidence type="ECO:0000256" key="5">
    <source>
        <dbReference type="ARBA" id="ARBA00023136"/>
    </source>
</evidence>
<feature type="compositionally biased region" description="Polar residues" evidence="6">
    <location>
        <begin position="361"/>
        <end position="375"/>
    </location>
</feature>
<keyword evidence="8" id="KW-1185">Reference proteome</keyword>
<comment type="similarity">
    <text evidence="3">Belongs to the INP1 family.</text>
</comment>
<dbReference type="InterPro" id="IPR024758">
    <property type="entry name" value="Inp1"/>
</dbReference>
<feature type="compositionally biased region" description="Pro residues" evidence="6">
    <location>
        <begin position="203"/>
        <end position="216"/>
    </location>
</feature>
<feature type="compositionally biased region" description="Pro residues" evidence="6">
    <location>
        <begin position="27"/>
        <end position="38"/>
    </location>
</feature>
<dbReference type="EMBL" id="JAZHXJ010000354">
    <property type="protein sequence ID" value="KAL1863954.1"/>
    <property type="molecule type" value="Genomic_DNA"/>
</dbReference>
<gene>
    <name evidence="7" type="ORF">VTK73DRAFT_6294</name>
</gene>
<feature type="region of interest" description="Disordered" evidence="6">
    <location>
        <begin position="634"/>
        <end position="696"/>
    </location>
</feature>
<reference evidence="7 8" key="1">
    <citation type="journal article" date="2024" name="Commun. Biol.">
        <title>Comparative genomic analysis of thermophilic fungi reveals convergent evolutionary adaptations and gene losses.</title>
        <authorList>
            <person name="Steindorff A.S."/>
            <person name="Aguilar-Pontes M.V."/>
            <person name="Robinson A.J."/>
            <person name="Andreopoulos B."/>
            <person name="LaButti K."/>
            <person name="Kuo A."/>
            <person name="Mondo S."/>
            <person name="Riley R."/>
            <person name="Otillar R."/>
            <person name="Haridas S."/>
            <person name="Lipzen A."/>
            <person name="Grimwood J."/>
            <person name="Schmutz J."/>
            <person name="Clum A."/>
            <person name="Reid I.D."/>
            <person name="Moisan M.C."/>
            <person name="Butler G."/>
            <person name="Nguyen T.T.M."/>
            <person name="Dewar K."/>
            <person name="Conant G."/>
            <person name="Drula E."/>
            <person name="Henrissat B."/>
            <person name="Hansel C."/>
            <person name="Singer S."/>
            <person name="Hutchinson M.I."/>
            <person name="de Vries R.P."/>
            <person name="Natvig D.O."/>
            <person name="Powell A.J."/>
            <person name="Tsang A."/>
            <person name="Grigoriev I.V."/>
        </authorList>
    </citation>
    <scope>NUCLEOTIDE SEQUENCE [LARGE SCALE GENOMIC DNA]</scope>
    <source>
        <strain evidence="7 8">ATCC 24622</strain>
    </source>
</reference>
<evidence type="ECO:0000256" key="6">
    <source>
        <dbReference type="SAM" id="MobiDB-lite"/>
    </source>
</evidence>
<feature type="compositionally biased region" description="Basic and acidic residues" evidence="6">
    <location>
        <begin position="295"/>
        <end position="304"/>
    </location>
</feature>
<name>A0ABR3WKP2_9PEZI</name>
<dbReference type="Proteomes" id="UP001586593">
    <property type="component" value="Unassembled WGS sequence"/>
</dbReference>
<organism evidence="7 8">
    <name type="scientific">Phialemonium thermophilum</name>
    <dbReference type="NCBI Taxonomy" id="223376"/>
    <lineage>
        <taxon>Eukaryota</taxon>
        <taxon>Fungi</taxon>
        <taxon>Dikarya</taxon>
        <taxon>Ascomycota</taxon>
        <taxon>Pezizomycotina</taxon>
        <taxon>Sordariomycetes</taxon>
        <taxon>Sordariomycetidae</taxon>
        <taxon>Cephalothecales</taxon>
        <taxon>Cephalothecaceae</taxon>
        <taxon>Phialemonium</taxon>
    </lineage>
</organism>
<feature type="compositionally biased region" description="Low complexity" evidence="6">
    <location>
        <begin position="324"/>
        <end position="343"/>
    </location>
</feature>
<feature type="compositionally biased region" description="Low complexity" evidence="6">
    <location>
        <begin position="505"/>
        <end position="529"/>
    </location>
</feature>
<evidence type="ECO:0000256" key="3">
    <source>
        <dbReference type="ARBA" id="ARBA00010707"/>
    </source>
</evidence>
<evidence type="ECO:0000256" key="1">
    <source>
        <dbReference type="ARBA" id="ARBA00003594"/>
    </source>
</evidence>